<feature type="transmembrane region" description="Helical" evidence="6">
    <location>
        <begin position="20"/>
        <end position="41"/>
    </location>
</feature>
<gene>
    <name evidence="7" type="primary">alsC</name>
    <name evidence="7" type="ORF">CLORY_28030</name>
</gene>
<evidence type="ECO:0000256" key="6">
    <source>
        <dbReference type="SAM" id="Phobius"/>
    </source>
</evidence>
<evidence type="ECO:0000313" key="8">
    <source>
        <dbReference type="Proteomes" id="UP000190080"/>
    </source>
</evidence>
<dbReference type="Proteomes" id="UP000190080">
    <property type="component" value="Unassembled WGS sequence"/>
</dbReference>
<dbReference type="GO" id="GO:0022857">
    <property type="term" value="F:transmembrane transporter activity"/>
    <property type="evidence" value="ECO:0007669"/>
    <property type="project" value="InterPro"/>
</dbReference>
<feature type="transmembrane region" description="Helical" evidence="6">
    <location>
        <begin position="157"/>
        <end position="176"/>
    </location>
</feature>
<comment type="caution">
    <text evidence="7">The sequence shown here is derived from an EMBL/GenBank/DDBJ whole genome shotgun (WGS) entry which is preliminary data.</text>
</comment>
<keyword evidence="8" id="KW-1185">Reference proteome</keyword>
<evidence type="ECO:0000256" key="2">
    <source>
        <dbReference type="ARBA" id="ARBA00022475"/>
    </source>
</evidence>
<dbReference type="EMBL" id="MZGV01000031">
    <property type="protein sequence ID" value="OPJ60494.1"/>
    <property type="molecule type" value="Genomic_DNA"/>
</dbReference>
<feature type="transmembrane region" description="Helical" evidence="6">
    <location>
        <begin position="254"/>
        <end position="273"/>
    </location>
</feature>
<protein>
    <submittedName>
        <fullName evidence="7">D-allose transport system permease protein AlsC</fullName>
    </submittedName>
</protein>
<dbReference type="GO" id="GO:0005886">
    <property type="term" value="C:plasma membrane"/>
    <property type="evidence" value="ECO:0007669"/>
    <property type="project" value="UniProtKB-SubCell"/>
</dbReference>
<dbReference type="OrthoDB" id="45037at2"/>
<keyword evidence="5 6" id="KW-0472">Membrane</keyword>
<evidence type="ECO:0000256" key="5">
    <source>
        <dbReference type="ARBA" id="ARBA00023136"/>
    </source>
</evidence>
<dbReference type="AlphaFoldDB" id="A0A1V4IKZ2"/>
<evidence type="ECO:0000256" key="1">
    <source>
        <dbReference type="ARBA" id="ARBA00004651"/>
    </source>
</evidence>
<evidence type="ECO:0000256" key="3">
    <source>
        <dbReference type="ARBA" id="ARBA00022692"/>
    </source>
</evidence>
<dbReference type="InterPro" id="IPR001851">
    <property type="entry name" value="ABC_transp_permease"/>
</dbReference>
<evidence type="ECO:0000256" key="4">
    <source>
        <dbReference type="ARBA" id="ARBA00022989"/>
    </source>
</evidence>
<dbReference type="Pfam" id="PF02653">
    <property type="entry name" value="BPD_transp_2"/>
    <property type="match status" value="1"/>
</dbReference>
<dbReference type="RefSeq" id="WP_079425504.1">
    <property type="nucleotide sequence ID" value="NZ_MZGV01000031.1"/>
</dbReference>
<name>A0A1V4IKZ2_9CLOT</name>
<feature type="transmembrane region" description="Helical" evidence="6">
    <location>
        <begin position="204"/>
        <end position="225"/>
    </location>
</feature>
<organism evidence="7 8">
    <name type="scientific">Clostridium oryzae</name>
    <dbReference type="NCBI Taxonomy" id="1450648"/>
    <lineage>
        <taxon>Bacteria</taxon>
        <taxon>Bacillati</taxon>
        <taxon>Bacillota</taxon>
        <taxon>Clostridia</taxon>
        <taxon>Eubacteriales</taxon>
        <taxon>Clostridiaceae</taxon>
        <taxon>Clostridium</taxon>
    </lineage>
</organism>
<sequence>MSKIKENKFLNAVIKVLRPLAFPIVSIVLSLFISVFFVLWAKGYSINQYFSAGKEFFSIMWTGSFGSKMSIMNTIYYTSPLVFTGISNAVAFKTGLFNIGAEGQFVMGMLAAAFVGVIPGLPAVIHIPLVLFAGLLAGGLWAAVPGYIKAKSGTSEVINTIMMNYIAMYVVNFLILRTPLGLKGKARTFNIKESAQLFNFMPQYQANAGIIVGIVLAIILAWILWKTTVGYEMRAVGNNLYSAEYSGINVKKNIVLAMVMSGLLSGIGGAAQVAGGNHFLNTLSGLPGYGFTGMAVALLAKNNPIGCIFSAVLFGTLDSSSKILQINGIPKEIVELIQAIIIIFVATDYIVKYISQRRKKGATVSE</sequence>
<dbReference type="CDD" id="cd06580">
    <property type="entry name" value="TM_PBP1_transp_TpRbsC_like"/>
    <property type="match status" value="1"/>
</dbReference>
<keyword evidence="3 6" id="KW-0812">Transmembrane</keyword>
<evidence type="ECO:0000313" key="7">
    <source>
        <dbReference type="EMBL" id="OPJ60494.1"/>
    </source>
</evidence>
<dbReference type="PANTHER" id="PTHR47089">
    <property type="entry name" value="ABC TRANSPORTER, PERMEASE PROTEIN"/>
    <property type="match status" value="1"/>
</dbReference>
<dbReference type="PANTHER" id="PTHR47089:SF1">
    <property type="entry name" value="GUANOSINE ABC TRANSPORTER PERMEASE PROTEIN NUPP"/>
    <property type="match status" value="1"/>
</dbReference>
<accession>A0A1V4IKZ2</accession>
<feature type="transmembrane region" description="Helical" evidence="6">
    <location>
        <begin position="74"/>
        <end position="92"/>
    </location>
</feature>
<feature type="transmembrane region" description="Helical" evidence="6">
    <location>
        <begin position="104"/>
        <end position="121"/>
    </location>
</feature>
<keyword evidence="2" id="KW-1003">Cell membrane</keyword>
<feature type="transmembrane region" description="Helical" evidence="6">
    <location>
        <begin position="127"/>
        <end position="148"/>
    </location>
</feature>
<proteinExistence type="predicted"/>
<keyword evidence="4 6" id="KW-1133">Transmembrane helix</keyword>
<dbReference type="STRING" id="1450648.CLORY_28030"/>
<comment type="subcellular location">
    <subcellularLocation>
        <location evidence="1">Cell membrane</location>
        <topology evidence="1">Multi-pass membrane protein</topology>
    </subcellularLocation>
</comment>
<reference evidence="7 8" key="1">
    <citation type="submission" date="2017-03" db="EMBL/GenBank/DDBJ databases">
        <title>Genome sequence of Clostridium oryzae DSM 28571.</title>
        <authorList>
            <person name="Poehlein A."/>
            <person name="Daniel R."/>
        </authorList>
    </citation>
    <scope>NUCLEOTIDE SEQUENCE [LARGE SCALE GENOMIC DNA]</scope>
    <source>
        <strain evidence="7 8">DSM 28571</strain>
    </source>
</reference>